<sequence>MRAVRVATPRSVALCCAPAGQADPPRMERGARPDPDDVGVASRTPDRMRRGAVPQFRPSVDGDACGCRGGSRRAPYTTYEYYTTMSRFGTRARRGWDEEDESDDDDLFIIAGLLEGSRRNKRKKKFRGSLPGRRKVPRNISEGHNRIYGLLRRPEGIPVLQPVDYQRRNPLVLEDFLKIHDEIEDRSSHERLRDDLVEHLWAIHSSR</sequence>
<dbReference type="AlphaFoldDB" id="A0A811QVC1"/>
<organism evidence="2 3">
    <name type="scientific">Miscanthus lutarioriparius</name>
    <dbReference type="NCBI Taxonomy" id="422564"/>
    <lineage>
        <taxon>Eukaryota</taxon>
        <taxon>Viridiplantae</taxon>
        <taxon>Streptophyta</taxon>
        <taxon>Embryophyta</taxon>
        <taxon>Tracheophyta</taxon>
        <taxon>Spermatophyta</taxon>
        <taxon>Magnoliopsida</taxon>
        <taxon>Liliopsida</taxon>
        <taxon>Poales</taxon>
        <taxon>Poaceae</taxon>
        <taxon>PACMAD clade</taxon>
        <taxon>Panicoideae</taxon>
        <taxon>Andropogonodae</taxon>
        <taxon>Andropogoneae</taxon>
        <taxon>Saccharinae</taxon>
        <taxon>Miscanthus</taxon>
    </lineage>
</organism>
<evidence type="ECO:0000256" key="1">
    <source>
        <dbReference type="SAM" id="MobiDB-lite"/>
    </source>
</evidence>
<dbReference type="OrthoDB" id="717874at2759"/>
<reference evidence="2" key="1">
    <citation type="submission" date="2020-10" db="EMBL/GenBank/DDBJ databases">
        <authorList>
            <person name="Han B."/>
            <person name="Lu T."/>
            <person name="Zhao Q."/>
            <person name="Huang X."/>
            <person name="Zhao Y."/>
        </authorList>
    </citation>
    <scope>NUCLEOTIDE SEQUENCE</scope>
</reference>
<accession>A0A811QVC1</accession>
<feature type="region of interest" description="Disordered" evidence="1">
    <location>
        <begin position="17"/>
        <end position="55"/>
    </location>
</feature>
<proteinExistence type="predicted"/>
<protein>
    <submittedName>
        <fullName evidence="2">Uncharacterized protein</fullName>
    </submittedName>
</protein>
<gene>
    <name evidence="2" type="ORF">NCGR_LOCUS45849</name>
</gene>
<evidence type="ECO:0000313" key="2">
    <source>
        <dbReference type="EMBL" id="CAD6262508.1"/>
    </source>
</evidence>
<comment type="caution">
    <text evidence="2">The sequence shown here is derived from an EMBL/GenBank/DDBJ whole genome shotgun (WGS) entry which is preliminary data.</text>
</comment>
<dbReference type="Proteomes" id="UP000604825">
    <property type="component" value="Unassembled WGS sequence"/>
</dbReference>
<keyword evidence="3" id="KW-1185">Reference proteome</keyword>
<dbReference type="EMBL" id="CAJGYO010000012">
    <property type="protein sequence ID" value="CAD6262508.1"/>
    <property type="molecule type" value="Genomic_DNA"/>
</dbReference>
<name>A0A811QVC1_9POAL</name>
<evidence type="ECO:0000313" key="3">
    <source>
        <dbReference type="Proteomes" id="UP000604825"/>
    </source>
</evidence>
<feature type="compositionally biased region" description="Basic and acidic residues" evidence="1">
    <location>
        <begin position="25"/>
        <end position="35"/>
    </location>
</feature>